<dbReference type="EMBL" id="AMZH03000250">
    <property type="protein sequence ID" value="RRT84699.1"/>
    <property type="molecule type" value="Genomic_DNA"/>
</dbReference>
<organism evidence="3 4">
    <name type="scientific">Ensete ventricosum</name>
    <name type="common">Abyssinian banana</name>
    <name type="synonym">Musa ensete</name>
    <dbReference type="NCBI Taxonomy" id="4639"/>
    <lineage>
        <taxon>Eukaryota</taxon>
        <taxon>Viridiplantae</taxon>
        <taxon>Streptophyta</taxon>
        <taxon>Embryophyta</taxon>
        <taxon>Tracheophyta</taxon>
        <taxon>Spermatophyta</taxon>
        <taxon>Magnoliopsida</taxon>
        <taxon>Liliopsida</taxon>
        <taxon>Zingiberales</taxon>
        <taxon>Musaceae</taxon>
        <taxon>Ensete</taxon>
    </lineage>
</organism>
<dbReference type="PANTHER" id="PTHR31087">
    <property type="match status" value="1"/>
</dbReference>
<dbReference type="Pfam" id="PF04525">
    <property type="entry name" value="LOR"/>
    <property type="match status" value="1"/>
</dbReference>
<evidence type="ECO:0000256" key="1">
    <source>
        <dbReference type="ARBA" id="ARBA00005437"/>
    </source>
</evidence>
<protein>
    <recommendedName>
        <fullName evidence="5">Tubby C-terminal domain-containing protein</fullName>
    </recommendedName>
</protein>
<dbReference type="InterPro" id="IPR007612">
    <property type="entry name" value="LOR"/>
</dbReference>
<dbReference type="SUPFAM" id="SSF54518">
    <property type="entry name" value="Tubby C-terminal domain-like"/>
    <property type="match status" value="1"/>
</dbReference>
<gene>
    <name evidence="3" type="ORF">B296_00013628</name>
</gene>
<evidence type="ECO:0008006" key="5">
    <source>
        <dbReference type="Google" id="ProtNLM"/>
    </source>
</evidence>
<name>A0A427B879_ENSVE</name>
<dbReference type="InterPro" id="IPR025659">
    <property type="entry name" value="Tubby-like_C"/>
</dbReference>
<feature type="compositionally biased region" description="Basic and acidic residues" evidence="2">
    <location>
        <begin position="210"/>
        <end position="225"/>
    </location>
</feature>
<dbReference type="AlphaFoldDB" id="A0A427B879"/>
<feature type="region of interest" description="Disordered" evidence="2">
    <location>
        <begin position="246"/>
        <end position="267"/>
    </location>
</feature>
<dbReference type="PANTHER" id="PTHR31087:SF22">
    <property type="entry name" value="PROTEIN LURP-ONE-RELATED 8"/>
    <property type="match status" value="1"/>
</dbReference>
<dbReference type="Gene3D" id="2.40.160.200">
    <property type="entry name" value="LURP1-related"/>
    <property type="match status" value="1"/>
</dbReference>
<dbReference type="Proteomes" id="UP000287651">
    <property type="component" value="Unassembled WGS sequence"/>
</dbReference>
<feature type="region of interest" description="Disordered" evidence="2">
    <location>
        <begin position="183"/>
        <end position="225"/>
    </location>
</feature>
<proteinExistence type="inferred from homology"/>
<accession>A0A427B879</accession>
<feature type="compositionally biased region" description="Basic residues" evidence="2">
    <location>
        <begin position="199"/>
        <end position="209"/>
    </location>
</feature>
<sequence length="418" mass="45928">MRVTSLLQDLTSHRLLVVGGVVRWSVAAPALTRCLSPTATRYCSLIGHCPNPDMPPIVDNQGVLFVGRPLRLPWHVARCLRPRSVVRRSATVSALALGSDQWKNISFCTGDSCRVKVPCTPNSATSLASILYVDGYMIMGLKTLDCQFPAPFCTTETINRQPPISTSPATTGLAIAFSSDDATRRLLPGGDGESTPQRGRSRSSSLHRGRGGEGRRGADRVAEVAPLQRERVRGVRCEGELGVPGRQLRLGEQGGGAPHGRRRQTAPYHSEKGIPITLRRTDDTLSLIVNQLPTYLLFLMQKLSIKDQWLIYEGEEAANPRFAVKRHVSLLHHRALAHVTPCVSGAKPCHAYEIEGSYLQRCCAVVDDKRQQLMEIKRKEPAKGITFGLDVFRLIVQPGFDTSFAMAIVMLLEQMFGS</sequence>
<dbReference type="InterPro" id="IPR038595">
    <property type="entry name" value="LOR_sf"/>
</dbReference>
<comment type="caution">
    <text evidence="3">The sequence shown here is derived from an EMBL/GenBank/DDBJ whole genome shotgun (WGS) entry which is preliminary data.</text>
</comment>
<evidence type="ECO:0000313" key="3">
    <source>
        <dbReference type="EMBL" id="RRT84699.1"/>
    </source>
</evidence>
<evidence type="ECO:0000256" key="2">
    <source>
        <dbReference type="SAM" id="MobiDB-lite"/>
    </source>
</evidence>
<evidence type="ECO:0000313" key="4">
    <source>
        <dbReference type="Proteomes" id="UP000287651"/>
    </source>
</evidence>
<comment type="similarity">
    <text evidence="1">Belongs to the LOR family.</text>
</comment>
<reference evidence="3 4" key="1">
    <citation type="journal article" date="2014" name="Agronomy (Basel)">
        <title>A Draft Genome Sequence for Ensete ventricosum, the Drought-Tolerant Tree Against Hunger.</title>
        <authorList>
            <person name="Harrison J."/>
            <person name="Moore K.A."/>
            <person name="Paszkiewicz K."/>
            <person name="Jones T."/>
            <person name="Grant M."/>
            <person name="Ambacheew D."/>
            <person name="Muzemil S."/>
            <person name="Studholme D.J."/>
        </authorList>
    </citation>
    <scope>NUCLEOTIDE SEQUENCE [LARGE SCALE GENOMIC DNA]</scope>
</reference>